<reference evidence="1" key="1">
    <citation type="submission" date="2024-09" db="EMBL/GenBank/DDBJ databases">
        <title>Black Yeasts Isolated from many extreme environments.</title>
        <authorList>
            <person name="Coleine C."/>
            <person name="Stajich J.E."/>
            <person name="Selbmann L."/>
        </authorList>
    </citation>
    <scope>NUCLEOTIDE SEQUENCE</scope>
    <source>
        <strain evidence="1">CCFEE 5737</strain>
    </source>
</reference>
<dbReference type="EMBL" id="JAWDJW010006337">
    <property type="protein sequence ID" value="KAK3065366.1"/>
    <property type="molecule type" value="Genomic_DNA"/>
</dbReference>
<sequence length="615" mass="62846">MVRMSSGASIGALFFLLAILVTVTQAVSTVRSPQYTVRINGALNPVSAYHFSRFSIPSGQSASISVCKASSKVTKKYAITPQSSKISTPSIQGPCVTLTLPKPQYLVVKLDDLPGLALFSDTKLEKSKGTKLWARDDATSTVPDDALATDAADNEDMSVEYEDADVPQEEFSNHLDRACSIAVSTSSALDTASAPVPFTSAETDGADNVEATATGTLSSDQTLMHLPTSSIEPIVSGVSSAAGSIASAASSVVSSASESVLGSFSVDAPTESSTDVPGHVADEPSPSAATGPVVETTSSVQASTNSEPIGGTPNTSSDEGLDNDTAADADSPADTPQDAAALTASDLDSATEEATPASSTAPVDSALDSTSPPKSADSDTETASDADMDSSTPNAKGATSDSINLPMSDAADAETDLGNSSPVPNVAGDAPPTENKIWSNGPEDSTMPDAAAENGDDTTTTTQSASDLDAVSVDDLTAGDSASDGSAGPDAAANEMSANARESNTGDDTPSESSAALNPSATDLNPFLAATAPTMTPPPEPDDISDDDDSEEDATVNDKYGNGNNGMENGNERATHSIITVTETVTVEEGEETGALHAQGRWERYHRHRWGRRNE</sequence>
<organism evidence="1 2">
    <name type="scientific">Coniosporium uncinatum</name>
    <dbReference type="NCBI Taxonomy" id="93489"/>
    <lineage>
        <taxon>Eukaryota</taxon>
        <taxon>Fungi</taxon>
        <taxon>Dikarya</taxon>
        <taxon>Ascomycota</taxon>
        <taxon>Pezizomycotina</taxon>
        <taxon>Dothideomycetes</taxon>
        <taxon>Dothideomycetes incertae sedis</taxon>
        <taxon>Coniosporium</taxon>
    </lineage>
</organism>
<keyword evidence="2" id="KW-1185">Reference proteome</keyword>
<accession>A0ACC3DD12</accession>
<evidence type="ECO:0000313" key="1">
    <source>
        <dbReference type="EMBL" id="KAK3065366.1"/>
    </source>
</evidence>
<protein>
    <submittedName>
        <fullName evidence="1">Uncharacterized protein</fullName>
    </submittedName>
</protein>
<evidence type="ECO:0000313" key="2">
    <source>
        <dbReference type="Proteomes" id="UP001186974"/>
    </source>
</evidence>
<name>A0ACC3DD12_9PEZI</name>
<proteinExistence type="predicted"/>
<gene>
    <name evidence="1" type="ORF">LTS18_011889</name>
</gene>
<dbReference type="Proteomes" id="UP001186974">
    <property type="component" value="Unassembled WGS sequence"/>
</dbReference>
<comment type="caution">
    <text evidence="1">The sequence shown here is derived from an EMBL/GenBank/DDBJ whole genome shotgun (WGS) entry which is preliminary data.</text>
</comment>